<keyword evidence="2" id="KW-1185">Reference proteome</keyword>
<reference evidence="1" key="1">
    <citation type="journal article" date="2020" name="Fungal Divers.">
        <title>Resolving the Mortierellaceae phylogeny through synthesis of multi-gene phylogenetics and phylogenomics.</title>
        <authorList>
            <person name="Vandepol N."/>
            <person name="Liber J."/>
            <person name="Desiro A."/>
            <person name="Na H."/>
            <person name="Kennedy M."/>
            <person name="Barry K."/>
            <person name="Grigoriev I.V."/>
            <person name="Miller A.N."/>
            <person name="O'Donnell K."/>
            <person name="Stajich J.E."/>
            <person name="Bonito G."/>
        </authorList>
    </citation>
    <scope>NUCLEOTIDE SEQUENCE</scope>
    <source>
        <strain evidence="1">REB-010B</strain>
    </source>
</reference>
<dbReference type="Gene3D" id="1.20.58.70">
    <property type="match status" value="1"/>
</dbReference>
<comment type="caution">
    <text evidence="1">The sequence shown here is derived from an EMBL/GenBank/DDBJ whole genome shotgun (WGS) entry which is preliminary data.</text>
</comment>
<dbReference type="Proteomes" id="UP000738325">
    <property type="component" value="Unassembled WGS sequence"/>
</dbReference>
<protein>
    <recommendedName>
        <fullName evidence="3">Syntaxin</fullName>
    </recommendedName>
</protein>
<dbReference type="InterPro" id="IPR010989">
    <property type="entry name" value="SNARE"/>
</dbReference>
<evidence type="ECO:0000313" key="2">
    <source>
        <dbReference type="Proteomes" id="UP000738325"/>
    </source>
</evidence>
<evidence type="ECO:0000313" key="1">
    <source>
        <dbReference type="EMBL" id="KAG0310011.1"/>
    </source>
</evidence>
<sequence>MGAVSSASDTNTFFNEVAAIQNDITSLEQNITQIEELHDVSLNSVSSEDHTVQRKLEQVTADTTQLSNRIKKSIKGRLGQHTWRLVLLMPYE</sequence>
<gene>
    <name evidence="1" type="ORF">BGZ99_000720</name>
</gene>
<name>A0A9P6UK20_9FUNG</name>
<dbReference type="AlphaFoldDB" id="A0A9P6UK20"/>
<dbReference type="OrthoDB" id="10255013at2759"/>
<organism evidence="1 2">
    <name type="scientific">Dissophora globulifera</name>
    <dbReference type="NCBI Taxonomy" id="979702"/>
    <lineage>
        <taxon>Eukaryota</taxon>
        <taxon>Fungi</taxon>
        <taxon>Fungi incertae sedis</taxon>
        <taxon>Mucoromycota</taxon>
        <taxon>Mortierellomycotina</taxon>
        <taxon>Mortierellomycetes</taxon>
        <taxon>Mortierellales</taxon>
        <taxon>Mortierellaceae</taxon>
        <taxon>Dissophora</taxon>
    </lineage>
</organism>
<dbReference type="SUPFAM" id="SSF47661">
    <property type="entry name" value="t-snare proteins"/>
    <property type="match status" value="1"/>
</dbReference>
<evidence type="ECO:0008006" key="3">
    <source>
        <dbReference type="Google" id="ProtNLM"/>
    </source>
</evidence>
<dbReference type="GO" id="GO:0016020">
    <property type="term" value="C:membrane"/>
    <property type="evidence" value="ECO:0007669"/>
    <property type="project" value="InterPro"/>
</dbReference>
<dbReference type="GO" id="GO:0016192">
    <property type="term" value="P:vesicle-mediated transport"/>
    <property type="evidence" value="ECO:0007669"/>
    <property type="project" value="InterPro"/>
</dbReference>
<accession>A0A9P6UK20</accession>
<dbReference type="EMBL" id="JAAAIP010001148">
    <property type="protein sequence ID" value="KAG0310011.1"/>
    <property type="molecule type" value="Genomic_DNA"/>
</dbReference>
<proteinExistence type="predicted"/>